<dbReference type="OrthoDB" id="5817367at2"/>
<evidence type="ECO:0000313" key="1">
    <source>
        <dbReference type="EMBL" id="KLV11495.1"/>
    </source>
</evidence>
<gene>
    <name evidence="1" type="ORF">ABT57_01735</name>
</gene>
<sequence>MSRQPSEALLEAIHTIYHAFPNLSYRPRPDDVKLLAAYMKSRDNNYPSHLDLLLQENNQHIEHELQRYHSKQKSVSRSPLLDS</sequence>
<accession>A0A0J1HIT1</accession>
<comment type="caution">
    <text evidence="1">The sequence shown here is derived from an EMBL/GenBank/DDBJ whole genome shotgun (WGS) entry which is preliminary data.</text>
</comment>
<proteinExistence type="predicted"/>
<dbReference type="Proteomes" id="UP000035909">
    <property type="component" value="Unassembled WGS sequence"/>
</dbReference>
<dbReference type="RefSeq" id="WP_047883454.1">
    <property type="nucleotide sequence ID" value="NZ_CP071325.1"/>
</dbReference>
<dbReference type="AlphaFoldDB" id="A0A0J1HIT1"/>
<dbReference type="EMBL" id="LDOU01000002">
    <property type="protein sequence ID" value="KLV11495.1"/>
    <property type="molecule type" value="Genomic_DNA"/>
</dbReference>
<name>A0A0J1HIT1_9GAMM</name>
<evidence type="ECO:0000313" key="2">
    <source>
        <dbReference type="Proteomes" id="UP000035909"/>
    </source>
</evidence>
<reference evidence="1 2" key="1">
    <citation type="submission" date="2015-05" db="EMBL/GenBank/DDBJ databases">
        <title>Photobacterium galathea sp. nov.</title>
        <authorList>
            <person name="Machado H."/>
            <person name="Gram L."/>
        </authorList>
    </citation>
    <scope>NUCLEOTIDE SEQUENCE [LARGE SCALE GENOMIC DNA]</scope>
    <source>
        <strain evidence="1 2">DSM 22954</strain>
    </source>
</reference>
<organism evidence="1 2">
    <name type="scientific">Photobacterium ganghwense</name>
    <dbReference type="NCBI Taxonomy" id="320778"/>
    <lineage>
        <taxon>Bacteria</taxon>
        <taxon>Pseudomonadati</taxon>
        <taxon>Pseudomonadota</taxon>
        <taxon>Gammaproteobacteria</taxon>
        <taxon>Vibrionales</taxon>
        <taxon>Vibrionaceae</taxon>
        <taxon>Photobacterium</taxon>
    </lineage>
</organism>
<protein>
    <submittedName>
        <fullName evidence="1">Uncharacterized protein</fullName>
    </submittedName>
</protein>
<keyword evidence="2" id="KW-1185">Reference proteome</keyword>